<dbReference type="Pfam" id="PF00126">
    <property type="entry name" value="HTH_1"/>
    <property type="match status" value="1"/>
</dbReference>
<dbReference type="EMBL" id="CP134879">
    <property type="protein sequence ID" value="WNM24398.1"/>
    <property type="molecule type" value="Genomic_DNA"/>
</dbReference>
<reference evidence="6 7" key="1">
    <citation type="submission" date="2023-09" db="EMBL/GenBank/DDBJ databases">
        <title>Demequina sp. a novel bacteria isolated from Capsicum annuum.</title>
        <authorList>
            <person name="Humaira Z."/>
            <person name="Lee J."/>
            <person name="Cho D."/>
        </authorList>
    </citation>
    <scope>NUCLEOTIDE SEQUENCE [LARGE SCALE GENOMIC DNA]</scope>
    <source>
        <strain evidence="6 7">OYTSA14</strain>
    </source>
</reference>
<keyword evidence="4" id="KW-0804">Transcription</keyword>
<dbReference type="Gene3D" id="3.40.190.10">
    <property type="entry name" value="Periplasmic binding protein-like II"/>
    <property type="match status" value="2"/>
</dbReference>
<dbReference type="GO" id="GO:0032993">
    <property type="term" value="C:protein-DNA complex"/>
    <property type="evidence" value="ECO:0007669"/>
    <property type="project" value="TreeGrafter"/>
</dbReference>
<evidence type="ECO:0000256" key="3">
    <source>
        <dbReference type="ARBA" id="ARBA00023125"/>
    </source>
</evidence>
<proteinExistence type="inferred from homology"/>
<dbReference type="PROSITE" id="PS50931">
    <property type="entry name" value="HTH_LYSR"/>
    <property type="match status" value="1"/>
</dbReference>
<evidence type="ECO:0000313" key="7">
    <source>
        <dbReference type="Proteomes" id="UP001304125"/>
    </source>
</evidence>
<dbReference type="Gene3D" id="1.10.10.10">
    <property type="entry name" value="Winged helix-like DNA-binding domain superfamily/Winged helix DNA-binding domain"/>
    <property type="match status" value="1"/>
</dbReference>
<comment type="similarity">
    <text evidence="1">Belongs to the LysR transcriptional regulatory family.</text>
</comment>
<name>A0AA96F764_9MICO</name>
<dbReference type="PANTHER" id="PTHR30346:SF28">
    <property type="entry name" value="HTH-TYPE TRANSCRIPTIONAL REGULATOR CYNR"/>
    <property type="match status" value="1"/>
</dbReference>
<sequence>MDEYTLRTFLSLAETENTRDTAAFLRVNQSNVSRTLARLEAEVGTSLFTRHGRRLELNATGAAFRADAAAVLDAIDQARRHAEALARDARVLRVGFLHSLARWMVPDVIQRLRTLHPDLRITLRQGFSRDLYRWIEADAIDVVLANEPPSAIDGVEWSKLHEEQLCLAFSDTHPLAAIDRPTVKELAGQDFIGFSRITELHRVIAGLLADQGVEVNVTFESSEIDTMRTLVAGGLAASVLPRTPGRDDDGITYVPLDPPLVRELGIAWRSGTPAAEIAESLVDAL</sequence>
<dbReference type="InterPro" id="IPR005119">
    <property type="entry name" value="LysR_subst-bd"/>
</dbReference>
<dbReference type="InterPro" id="IPR036388">
    <property type="entry name" value="WH-like_DNA-bd_sf"/>
</dbReference>
<keyword evidence="7" id="KW-1185">Reference proteome</keyword>
<organism evidence="6 7">
    <name type="scientific">Demequina capsici</name>
    <dbReference type="NCBI Taxonomy" id="3075620"/>
    <lineage>
        <taxon>Bacteria</taxon>
        <taxon>Bacillati</taxon>
        <taxon>Actinomycetota</taxon>
        <taxon>Actinomycetes</taxon>
        <taxon>Micrococcales</taxon>
        <taxon>Demequinaceae</taxon>
        <taxon>Demequina</taxon>
    </lineage>
</organism>
<dbReference type="InterPro" id="IPR000847">
    <property type="entry name" value="LysR_HTH_N"/>
</dbReference>
<gene>
    <name evidence="6" type="ORF">RN606_13695</name>
</gene>
<evidence type="ECO:0000256" key="1">
    <source>
        <dbReference type="ARBA" id="ARBA00009437"/>
    </source>
</evidence>
<evidence type="ECO:0000256" key="4">
    <source>
        <dbReference type="ARBA" id="ARBA00023163"/>
    </source>
</evidence>
<dbReference type="PANTHER" id="PTHR30346">
    <property type="entry name" value="TRANSCRIPTIONAL DUAL REGULATOR HCAR-RELATED"/>
    <property type="match status" value="1"/>
</dbReference>
<dbReference type="RefSeq" id="WP_313498073.1">
    <property type="nucleotide sequence ID" value="NZ_CP134879.1"/>
</dbReference>
<evidence type="ECO:0000259" key="5">
    <source>
        <dbReference type="PROSITE" id="PS50931"/>
    </source>
</evidence>
<dbReference type="AlphaFoldDB" id="A0AA96F764"/>
<protein>
    <submittedName>
        <fullName evidence="6">LysR family transcriptional regulator</fullName>
    </submittedName>
</protein>
<dbReference type="InterPro" id="IPR036390">
    <property type="entry name" value="WH_DNA-bd_sf"/>
</dbReference>
<evidence type="ECO:0000256" key="2">
    <source>
        <dbReference type="ARBA" id="ARBA00023015"/>
    </source>
</evidence>
<dbReference type="Pfam" id="PF03466">
    <property type="entry name" value="LysR_substrate"/>
    <property type="match status" value="1"/>
</dbReference>
<dbReference type="Proteomes" id="UP001304125">
    <property type="component" value="Chromosome"/>
</dbReference>
<dbReference type="SUPFAM" id="SSF53850">
    <property type="entry name" value="Periplasmic binding protein-like II"/>
    <property type="match status" value="1"/>
</dbReference>
<keyword evidence="3" id="KW-0238">DNA-binding</keyword>
<dbReference type="GO" id="GO:0003700">
    <property type="term" value="F:DNA-binding transcription factor activity"/>
    <property type="evidence" value="ECO:0007669"/>
    <property type="project" value="InterPro"/>
</dbReference>
<feature type="domain" description="HTH lysR-type" evidence="5">
    <location>
        <begin position="1"/>
        <end position="58"/>
    </location>
</feature>
<accession>A0AA96F764</accession>
<dbReference type="SUPFAM" id="SSF46785">
    <property type="entry name" value="Winged helix' DNA-binding domain"/>
    <property type="match status" value="1"/>
</dbReference>
<keyword evidence="2" id="KW-0805">Transcription regulation</keyword>
<evidence type="ECO:0000313" key="6">
    <source>
        <dbReference type="EMBL" id="WNM24398.1"/>
    </source>
</evidence>
<dbReference type="GO" id="GO:0003677">
    <property type="term" value="F:DNA binding"/>
    <property type="evidence" value="ECO:0007669"/>
    <property type="project" value="UniProtKB-KW"/>
</dbReference>